<evidence type="ECO:0000313" key="3">
    <source>
        <dbReference type="EMBL" id="CAB4166489.1"/>
    </source>
</evidence>
<evidence type="ECO:0000313" key="2">
    <source>
        <dbReference type="EMBL" id="CAB4151540.1"/>
    </source>
</evidence>
<dbReference type="EMBL" id="LR796793">
    <property type="protein sequence ID" value="CAB4166489.1"/>
    <property type="molecule type" value="Genomic_DNA"/>
</dbReference>
<accession>A0A6J5P3T8</accession>
<evidence type="ECO:0000313" key="1">
    <source>
        <dbReference type="EMBL" id="CAB4136782.1"/>
    </source>
</evidence>
<dbReference type="EMBL" id="LR796324">
    <property type="protein sequence ID" value="CAB4136782.1"/>
    <property type="molecule type" value="Genomic_DNA"/>
</dbReference>
<gene>
    <name evidence="1" type="ORF">UFOVP305_24</name>
    <name evidence="2" type="ORF">UFOVP593_21</name>
    <name evidence="3" type="ORF">UFOVP842_31</name>
</gene>
<protein>
    <submittedName>
        <fullName evidence="3">Uncharacterized protein</fullName>
    </submittedName>
</protein>
<organism evidence="3">
    <name type="scientific">uncultured Caudovirales phage</name>
    <dbReference type="NCBI Taxonomy" id="2100421"/>
    <lineage>
        <taxon>Viruses</taxon>
        <taxon>Duplodnaviria</taxon>
        <taxon>Heunggongvirae</taxon>
        <taxon>Uroviricota</taxon>
        <taxon>Caudoviricetes</taxon>
        <taxon>Peduoviridae</taxon>
        <taxon>Maltschvirus</taxon>
        <taxon>Maltschvirus maltsch</taxon>
    </lineage>
</organism>
<name>A0A6J5P3T8_9CAUD</name>
<dbReference type="EMBL" id="LR796565">
    <property type="protein sequence ID" value="CAB4151540.1"/>
    <property type="molecule type" value="Genomic_DNA"/>
</dbReference>
<sequence>MRDNITAPRSTDTPAQAYLRSLVELAGSVKAAAQTIQYPATMGELTIRKILSGHRPNADVRGWLARGAKRDARIQEAHLRDNEPSV</sequence>
<proteinExistence type="predicted"/>
<reference evidence="3" key="1">
    <citation type="submission" date="2020-04" db="EMBL/GenBank/DDBJ databases">
        <authorList>
            <person name="Chiriac C."/>
            <person name="Salcher M."/>
            <person name="Ghai R."/>
            <person name="Kavagutti S V."/>
        </authorList>
    </citation>
    <scope>NUCLEOTIDE SEQUENCE</scope>
</reference>